<feature type="transmembrane region" description="Helical" evidence="7">
    <location>
        <begin position="188"/>
        <end position="209"/>
    </location>
</feature>
<feature type="transmembrane region" description="Helical" evidence="7">
    <location>
        <begin position="124"/>
        <end position="144"/>
    </location>
</feature>
<name>A0A1M7UEN7_9BRAD</name>
<dbReference type="PROSITE" id="PS50928">
    <property type="entry name" value="ABC_TM1"/>
    <property type="match status" value="1"/>
</dbReference>
<evidence type="ECO:0000256" key="5">
    <source>
        <dbReference type="ARBA" id="ARBA00022989"/>
    </source>
</evidence>
<dbReference type="AlphaFoldDB" id="A0A1M7UEN7"/>
<accession>A0A1M7UEN7</accession>
<dbReference type="InterPro" id="IPR035906">
    <property type="entry name" value="MetI-like_sf"/>
</dbReference>
<keyword evidence="10" id="KW-1185">Reference proteome</keyword>
<evidence type="ECO:0000259" key="8">
    <source>
        <dbReference type="PROSITE" id="PS50928"/>
    </source>
</evidence>
<evidence type="ECO:0000256" key="3">
    <source>
        <dbReference type="ARBA" id="ARBA00022475"/>
    </source>
</evidence>
<feature type="transmembrane region" description="Helical" evidence="7">
    <location>
        <begin position="221"/>
        <end position="242"/>
    </location>
</feature>
<proteinExistence type="inferred from homology"/>
<evidence type="ECO:0000256" key="7">
    <source>
        <dbReference type="RuleBase" id="RU363032"/>
    </source>
</evidence>
<keyword evidence="2 7" id="KW-0813">Transport</keyword>
<dbReference type="CDD" id="cd06261">
    <property type="entry name" value="TM_PBP2"/>
    <property type="match status" value="1"/>
</dbReference>
<dbReference type="EMBL" id="LT670849">
    <property type="protein sequence ID" value="SHN81365.1"/>
    <property type="molecule type" value="Genomic_DNA"/>
</dbReference>
<sequence length="253" mass="27074">MTRRHAALIVRTAILAALVALLEIGCRFGFIDTLTVIAPSDMVASMADQIRSGDLDASIVTTFSTILIAFALAVVLGTALGALIHRFARLRDVADPLLASYYSVPTFIFYPLLVALLGLGKAPLVVLGILSATPAVVISTLSGLDSVAPVLMKLARVHRLTPARTLRWIVLPAALPHLFTGFKLALSYALIGVIAGEFILSGTGLGYAISYAYQSFDNRAMYGVMLFVLLVAVTANGILYVWEGRLARRRSRG</sequence>
<gene>
    <name evidence="9" type="ORF">SAMN05444170_4700</name>
</gene>
<evidence type="ECO:0000313" key="10">
    <source>
        <dbReference type="Proteomes" id="UP000184096"/>
    </source>
</evidence>
<dbReference type="SUPFAM" id="SSF161098">
    <property type="entry name" value="MetI-like"/>
    <property type="match status" value="1"/>
</dbReference>
<evidence type="ECO:0000256" key="2">
    <source>
        <dbReference type="ARBA" id="ARBA00022448"/>
    </source>
</evidence>
<protein>
    <submittedName>
        <fullName evidence="9">NitT/TauT family transport system permease protein</fullName>
    </submittedName>
</protein>
<dbReference type="PANTHER" id="PTHR30151:SF0">
    <property type="entry name" value="ABC TRANSPORTER PERMEASE PROTEIN MJ0413-RELATED"/>
    <property type="match status" value="1"/>
</dbReference>
<keyword evidence="3" id="KW-1003">Cell membrane</keyword>
<evidence type="ECO:0000256" key="6">
    <source>
        <dbReference type="ARBA" id="ARBA00023136"/>
    </source>
</evidence>
<dbReference type="PANTHER" id="PTHR30151">
    <property type="entry name" value="ALKANE SULFONATE ABC TRANSPORTER-RELATED, MEMBRANE SUBUNIT"/>
    <property type="match status" value="1"/>
</dbReference>
<feature type="transmembrane region" description="Helical" evidence="7">
    <location>
        <begin position="57"/>
        <end position="84"/>
    </location>
</feature>
<dbReference type="InterPro" id="IPR000515">
    <property type="entry name" value="MetI-like"/>
</dbReference>
<keyword evidence="5 7" id="KW-1133">Transmembrane helix</keyword>
<keyword evidence="6 7" id="KW-0472">Membrane</keyword>
<evidence type="ECO:0000256" key="1">
    <source>
        <dbReference type="ARBA" id="ARBA00004651"/>
    </source>
</evidence>
<feature type="transmembrane region" description="Helical" evidence="7">
    <location>
        <begin position="96"/>
        <end position="118"/>
    </location>
</feature>
<dbReference type="GO" id="GO:0055085">
    <property type="term" value="P:transmembrane transport"/>
    <property type="evidence" value="ECO:0007669"/>
    <property type="project" value="InterPro"/>
</dbReference>
<dbReference type="Proteomes" id="UP000184096">
    <property type="component" value="Chromosome I"/>
</dbReference>
<evidence type="ECO:0000256" key="4">
    <source>
        <dbReference type="ARBA" id="ARBA00022692"/>
    </source>
</evidence>
<dbReference type="Pfam" id="PF00528">
    <property type="entry name" value="BPD_transp_1"/>
    <property type="match status" value="1"/>
</dbReference>
<reference evidence="10" key="1">
    <citation type="submission" date="2016-11" db="EMBL/GenBank/DDBJ databases">
        <authorList>
            <person name="Varghese N."/>
            <person name="Submissions S."/>
        </authorList>
    </citation>
    <scope>NUCLEOTIDE SEQUENCE [LARGE SCALE GENOMIC DNA]</scope>
    <source>
        <strain evidence="10">GAS401</strain>
    </source>
</reference>
<dbReference type="GO" id="GO:0005886">
    <property type="term" value="C:plasma membrane"/>
    <property type="evidence" value="ECO:0007669"/>
    <property type="project" value="UniProtKB-SubCell"/>
</dbReference>
<dbReference type="RefSeq" id="WP_072821433.1">
    <property type="nucleotide sequence ID" value="NZ_LT670849.1"/>
</dbReference>
<feature type="domain" description="ABC transmembrane type-1" evidence="8">
    <location>
        <begin position="59"/>
        <end position="239"/>
    </location>
</feature>
<comment type="similarity">
    <text evidence="7">Belongs to the binding-protein-dependent transport system permease family.</text>
</comment>
<keyword evidence="4 7" id="KW-0812">Transmembrane</keyword>
<evidence type="ECO:0000313" key="9">
    <source>
        <dbReference type="EMBL" id="SHN81365.1"/>
    </source>
</evidence>
<feature type="transmembrane region" description="Helical" evidence="7">
    <location>
        <begin position="12"/>
        <end position="37"/>
    </location>
</feature>
<organism evidence="9 10">
    <name type="scientific">Bradyrhizobium erythrophlei</name>
    <dbReference type="NCBI Taxonomy" id="1437360"/>
    <lineage>
        <taxon>Bacteria</taxon>
        <taxon>Pseudomonadati</taxon>
        <taxon>Pseudomonadota</taxon>
        <taxon>Alphaproteobacteria</taxon>
        <taxon>Hyphomicrobiales</taxon>
        <taxon>Nitrobacteraceae</taxon>
        <taxon>Bradyrhizobium</taxon>
    </lineage>
</organism>
<comment type="subcellular location">
    <subcellularLocation>
        <location evidence="1 7">Cell membrane</location>
        <topology evidence="1 7">Multi-pass membrane protein</topology>
    </subcellularLocation>
</comment>
<dbReference type="Gene3D" id="1.10.3720.10">
    <property type="entry name" value="MetI-like"/>
    <property type="match status" value="1"/>
</dbReference>